<dbReference type="InterPro" id="IPR003772">
    <property type="entry name" value="YceD"/>
</dbReference>
<gene>
    <name evidence="2" type="ORF">EOV40_008035</name>
</gene>
<name>A0A5B9GI26_9PROT</name>
<feature type="compositionally biased region" description="Basic and acidic residues" evidence="1">
    <location>
        <begin position="208"/>
        <end position="219"/>
    </location>
</feature>
<dbReference type="Pfam" id="PF02620">
    <property type="entry name" value="YceD"/>
    <property type="match status" value="1"/>
</dbReference>
<dbReference type="AlphaFoldDB" id="A0A5B9GI26"/>
<accession>A0A5B9GI26</accession>
<keyword evidence="3" id="KW-1185">Reference proteome</keyword>
<proteinExistence type="predicted"/>
<evidence type="ECO:0000313" key="3">
    <source>
        <dbReference type="Proteomes" id="UP000287027"/>
    </source>
</evidence>
<evidence type="ECO:0000256" key="1">
    <source>
        <dbReference type="SAM" id="MobiDB-lite"/>
    </source>
</evidence>
<evidence type="ECO:0000313" key="2">
    <source>
        <dbReference type="EMBL" id="QEE85663.1"/>
    </source>
</evidence>
<dbReference type="EMBL" id="CP042808">
    <property type="protein sequence ID" value="QEE85663.1"/>
    <property type="molecule type" value="Genomic_DNA"/>
</dbReference>
<dbReference type="Proteomes" id="UP000287027">
    <property type="component" value="Chromosome"/>
</dbReference>
<feature type="region of interest" description="Disordered" evidence="1">
    <location>
        <begin position="208"/>
        <end position="233"/>
    </location>
</feature>
<dbReference type="KEGG" id="aoy:EOV40_008035"/>
<protein>
    <submittedName>
        <fullName evidence="2">DUF177 domain-containing protein</fullName>
    </submittedName>
</protein>
<reference evidence="2 3" key="1">
    <citation type="submission" date="2019-08" db="EMBL/GenBank/DDBJ databases">
        <title>Acetobacter oryzioeni sp. nov., isolated from Korean rice wine vinegar.</title>
        <authorList>
            <person name="Baek J.H."/>
            <person name="Kim K.H."/>
            <person name="Jeon C.O."/>
            <person name="Han D.M."/>
        </authorList>
    </citation>
    <scope>NUCLEOTIDE SEQUENCE [LARGE SCALE GENOMIC DNA]</scope>
    <source>
        <strain evidence="2 3">B6</strain>
    </source>
</reference>
<organism evidence="2 3">
    <name type="scientific">Acetobacter oryzoeni</name>
    <dbReference type="NCBI Taxonomy" id="2500548"/>
    <lineage>
        <taxon>Bacteria</taxon>
        <taxon>Pseudomonadati</taxon>
        <taxon>Pseudomonadota</taxon>
        <taxon>Alphaproteobacteria</taxon>
        <taxon>Acetobacterales</taxon>
        <taxon>Acetobacteraceae</taxon>
        <taxon>Acetobacter</taxon>
    </lineage>
</organism>
<sequence length="233" mass="25624">MVFSICFCTLPPLAFLQKAPIRKSVAEGWIPVSVCASVNDLPLPAQEAAMSEKPEFSRPMALRRIGGQETAVTVEATEQECAAIARRLGLPKITLFRCRYLLKADRHSVVEAEGALAVHYTQTCVVSLENFEDVLAGAFSVRFVPSERFVEPDEPDLDAIDEIPYEGQDIDLGEAAVEQFALDLDPYPHAPEIDLPEGLVLSEEEAEKLLEEGEQDEKQNPFAALSRLKPGKA</sequence>